<evidence type="ECO:0000256" key="5">
    <source>
        <dbReference type="SAM" id="SignalP"/>
    </source>
</evidence>
<dbReference type="SMART" id="SM00560">
    <property type="entry name" value="LamGL"/>
    <property type="match status" value="1"/>
</dbReference>
<feature type="compositionally biased region" description="Polar residues" evidence="4">
    <location>
        <begin position="755"/>
        <end position="765"/>
    </location>
</feature>
<feature type="compositionally biased region" description="Basic and acidic residues" evidence="4">
    <location>
        <begin position="1200"/>
        <end position="1215"/>
    </location>
</feature>
<feature type="region of interest" description="Disordered" evidence="4">
    <location>
        <begin position="1153"/>
        <end position="1230"/>
    </location>
</feature>
<name>A0ABT1J893_9ACTN</name>
<proteinExistence type="predicted"/>
<evidence type="ECO:0000256" key="4">
    <source>
        <dbReference type="SAM" id="MobiDB-lite"/>
    </source>
</evidence>
<feature type="compositionally biased region" description="Basic and acidic residues" evidence="4">
    <location>
        <begin position="766"/>
        <end position="775"/>
    </location>
</feature>
<dbReference type="Proteomes" id="UP001206483">
    <property type="component" value="Unassembled WGS sequence"/>
</dbReference>
<keyword evidence="3" id="KW-0175">Coiled coil</keyword>
<keyword evidence="1 5" id="KW-0732">Signal</keyword>
<feature type="compositionally biased region" description="Low complexity" evidence="4">
    <location>
        <begin position="1183"/>
        <end position="1199"/>
    </location>
</feature>
<evidence type="ECO:0000256" key="2">
    <source>
        <dbReference type="ARBA" id="ARBA00023157"/>
    </source>
</evidence>
<feature type="chain" id="PRO_5045405761" description="LamG-like jellyroll fold domain-containing protein" evidence="5">
    <location>
        <begin position="39"/>
        <end position="1497"/>
    </location>
</feature>
<dbReference type="Gene3D" id="2.60.120.200">
    <property type="match status" value="1"/>
</dbReference>
<feature type="coiled-coil region" evidence="3">
    <location>
        <begin position="1034"/>
        <end position="1110"/>
    </location>
</feature>
<feature type="region of interest" description="Disordered" evidence="4">
    <location>
        <begin position="754"/>
        <end position="785"/>
    </location>
</feature>
<organism evidence="7 8">
    <name type="scientific">Kitasatospora paracochleata</name>
    <dbReference type="NCBI Taxonomy" id="58354"/>
    <lineage>
        <taxon>Bacteria</taxon>
        <taxon>Bacillati</taxon>
        <taxon>Actinomycetota</taxon>
        <taxon>Actinomycetes</taxon>
        <taxon>Kitasatosporales</taxon>
        <taxon>Streptomycetaceae</taxon>
        <taxon>Kitasatospora</taxon>
    </lineage>
</organism>
<sequence>MHIRVPSRPARVRRNLARVLSLTALVTATSLTMSVAQAAPAPAPAPTAAPRTDPAPGSGYAVRGEVAHYDFDYGDENRSPNLITGGPDAVLHNGAVANPATDNTIIWGNPGQTRRTLQLGGVNQYASVPLNLPTDQSLTVSAWVLPNKAGAAEAVITEEGGRASGFALRIGADGKPEFAMPQSDADQPGWDTARGTAAVPATGDWNFTHLTGVYDAQAGEIRLYVNGMKVATAKHTAAWKAAGELQLGRGLTGGQGADWFPGKLAEVRIWQRALPDLEAADIAIPDATTRGDACVAGSWLHAGGPKVKALAAKALTSNRPDLRLTAGQYMGYGPLPAARFDDRDAEQKLSSAQDARPGVWAGVTKPFGDGIFGDDYTAFLNAPNYFDPMQKFLLDTGERDFNPPPPPAPSKDALNQALTVAHQHQATEQSSMGFYHWYASDDVVKKWSAYEVARFVRFGGFPTQAPAKDSVEFRTEVEDLKTQWAGCDAWDPVDPNHVLDEVVSTASAEWQAEQNAMAKQRADIVAADSQAYQDVRTASAAMNEAQGQAYIVGRMLFFQKYWQGQPKSNIFYPKPEKLTQATAAMANAKKAIQAQLTIAQKAAASAKSQADKANAAQADAGKVALASGTPYGRGLTYALQSAQVTGASAAAAQSAAKAIEATLNAVQAGQADSKALYALIDTQNHAAQAEFARAAAQAAADQAHNAAAAAAAQADQAAQNAAKAKTDRVTAEQAEATAKTAAADADAKLAVAQQERANASAARQSAESHRADAQAHEATAQQQQAAAAGAMNAALSAEQTAADKAAAARAAEAQAAASRDGAAAAEHARDAALSRQKALDAAAAAAQGSSDAQDARQAANDADSAAGQATDAANGARTAADQAGQDAIAARADATRATAAAQRARAAADAAQADAATTAAAAATSHAAAADAIAASAAAAQNVKNAEQQAQTAATAAAGARKDAITARLESDHASADAARTAGQAYAAAQYAAATRDAATAAIDAGNNAVALGTPYRASDISAGLAVLVGEESKTIAQQQADAAKARADEAAKAAKAAQAAADKAKADAKAAAQLAANAAADAAKAAVSVQRARESAAQAAAEASAAQAADAATTTYNNQAAADAMAASMASRDADSDAGAARAAATDSERDAAAARAAATTAEGNAATARGAASQADKDASSAEQAAANAKSIATQADADAKAAEEQQRKDDQAARAGQLGPKTAVPGLTPEEVAALRAQCGQECVDEYNQAMAQANEDVLDWVVQNGGQILLDVLGVTDAEKCFSSFDVESCLWTAVNLVALIEVVGKLPAVSRAIIRISEGITKFLEEVRLARLTVDRLREVIEAAKLGECAVEAASGAAAVRSMAAMAPRAKKAKFCGIKWVAKLDPDFCAKGMHINLKNGAEVSLLTDAAGEMIGKVGRPAPVDATQKEIDATLAEIRGDKTLQDKIVAVGRDAIAQFNTPGNKKGTWGGPWSCGNNRAAEIEMLIQAVKKL</sequence>
<protein>
    <recommendedName>
        <fullName evidence="6">LamG-like jellyroll fold domain-containing protein</fullName>
    </recommendedName>
</protein>
<feature type="domain" description="LamG-like jellyroll fold" evidence="6">
    <location>
        <begin position="136"/>
        <end position="277"/>
    </location>
</feature>
<feature type="compositionally biased region" description="Low complexity" evidence="4">
    <location>
        <begin position="776"/>
        <end position="785"/>
    </location>
</feature>
<dbReference type="InterPro" id="IPR013320">
    <property type="entry name" value="ConA-like_dom_sf"/>
</dbReference>
<evidence type="ECO:0000256" key="3">
    <source>
        <dbReference type="SAM" id="Coils"/>
    </source>
</evidence>
<keyword evidence="2" id="KW-1015">Disulfide bond</keyword>
<dbReference type="EMBL" id="JAMZDX010000007">
    <property type="protein sequence ID" value="MCP2313657.1"/>
    <property type="molecule type" value="Genomic_DNA"/>
</dbReference>
<dbReference type="RefSeq" id="WP_253803715.1">
    <property type="nucleotide sequence ID" value="NZ_JAMZDX010000007.1"/>
</dbReference>
<evidence type="ECO:0000313" key="7">
    <source>
        <dbReference type="EMBL" id="MCP2313657.1"/>
    </source>
</evidence>
<feature type="coiled-coil region" evidence="3">
    <location>
        <begin position="929"/>
        <end position="963"/>
    </location>
</feature>
<feature type="compositionally biased region" description="Low complexity" evidence="4">
    <location>
        <begin position="1155"/>
        <end position="1176"/>
    </location>
</feature>
<keyword evidence="8" id="KW-1185">Reference proteome</keyword>
<dbReference type="Pfam" id="PF13385">
    <property type="entry name" value="Laminin_G_3"/>
    <property type="match status" value="1"/>
</dbReference>
<evidence type="ECO:0000313" key="8">
    <source>
        <dbReference type="Proteomes" id="UP001206483"/>
    </source>
</evidence>
<accession>A0ABT1J893</accession>
<dbReference type="InterPro" id="IPR006558">
    <property type="entry name" value="LamG-like"/>
</dbReference>
<evidence type="ECO:0000256" key="1">
    <source>
        <dbReference type="ARBA" id="ARBA00022729"/>
    </source>
</evidence>
<comment type="caution">
    <text evidence="7">The sequence shown here is derived from an EMBL/GenBank/DDBJ whole genome shotgun (WGS) entry which is preliminary data.</text>
</comment>
<reference evidence="7 8" key="1">
    <citation type="submission" date="2022-06" db="EMBL/GenBank/DDBJ databases">
        <title>Sequencing the genomes of 1000 actinobacteria strains.</title>
        <authorList>
            <person name="Klenk H.-P."/>
        </authorList>
    </citation>
    <scope>NUCLEOTIDE SEQUENCE [LARGE SCALE GENOMIC DNA]</scope>
    <source>
        <strain evidence="7 8">DSM 41656</strain>
    </source>
</reference>
<gene>
    <name evidence="7" type="ORF">FHR36_006856</name>
</gene>
<dbReference type="SUPFAM" id="SSF49899">
    <property type="entry name" value="Concanavalin A-like lectins/glucanases"/>
    <property type="match status" value="1"/>
</dbReference>
<evidence type="ECO:0000259" key="6">
    <source>
        <dbReference type="SMART" id="SM00560"/>
    </source>
</evidence>
<feature type="signal peptide" evidence="5">
    <location>
        <begin position="1"/>
        <end position="38"/>
    </location>
</feature>
<feature type="region of interest" description="Disordered" evidence="4">
    <location>
        <begin position="844"/>
        <end position="878"/>
    </location>
</feature>